<dbReference type="InterPro" id="IPR013783">
    <property type="entry name" value="Ig-like_fold"/>
</dbReference>
<dbReference type="Proteomes" id="UP000472260">
    <property type="component" value="Unassembled WGS sequence"/>
</dbReference>
<accession>A0A671RXF9</accession>
<keyword evidence="3" id="KW-0732">Signal</keyword>
<organism evidence="5 6">
    <name type="scientific">Sinocyclocheilus anshuiensis</name>
    <dbReference type="NCBI Taxonomy" id="1608454"/>
    <lineage>
        <taxon>Eukaryota</taxon>
        <taxon>Metazoa</taxon>
        <taxon>Chordata</taxon>
        <taxon>Craniata</taxon>
        <taxon>Vertebrata</taxon>
        <taxon>Euteleostomi</taxon>
        <taxon>Actinopterygii</taxon>
        <taxon>Neopterygii</taxon>
        <taxon>Teleostei</taxon>
        <taxon>Ostariophysi</taxon>
        <taxon>Cypriniformes</taxon>
        <taxon>Cyprinidae</taxon>
        <taxon>Cyprininae</taxon>
        <taxon>Sinocyclocheilus</taxon>
    </lineage>
</organism>
<evidence type="ECO:0000313" key="6">
    <source>
        <dbReference type="Proteomes" id="UP000472260"/>
    </source>
</evidence>
<dbReference type="InterPro" id="IPR003597">
    <property type="entry name" value="Ig_C1-set"/>
</dbReference>
<dbReference type="InterPro" id="IPR036179">
    <property type="entry name" value="Ig-like_dom_sf"/>
</dbReference>
<dbReference type="GO" id="GO:0016020">
    <property type="term" value="C:membrane"/>
    <property type="evidence" value="ECO:0007669"/>
    <property type="project" value="InterPro"/>
</dbReference>
<reference evidence="5" key="2">
    <citation type="submission" date="2025-09" db="UniProtKB">
        <authorList>
            <consortium name="Ensembl"/>
        </authorList>
    </citation>
    <scope>IDENTIFICATION</scope>
</reference>
<evidence type="ECO:0000313" key="5">
    <source>
        <dbReference type="Ensembl" id="ENSSANP00000088352.1"/>
    </source>
</evidence>
<dbReference type="GO" id="GO:0019885">
    <property type="term" value="P:antigen processing and presentation of endogenous peptide antigen via MHC class I"/>
    <property type="evidence" value="ECO:0007669"/>
    <property type="project" value="InterPro"/>
</dbReference>
<name>A0A671RXF9_9TELE</name>
<dbReference type="Pfam" id="PF07686">
    <property type="entry name" value="V-set"/>
    <property type="match status" value="1"/>
</dbReference>
<evidence type="ECO:0000256" key="2">
    <source>
        <dbReference type="SAM" id="MobiDB-lite"/>
    </source>
</evidence>
<dbReference type="CDD" id="cd05771">
    <property type="entry name" value="IgC1_Tapasin_R"/>
    <property type="match status" value="1"/>
</dbReference>
<reference evidence="5" key="1">
    <citation type="submission" date="2025-08" db="UniProtKB">
        <authorList>
            <consortium name="Ensembl"/>
        </authorList>
    </citation>
    <scope>IDENTIFICATION</scope>
</reference>
<feature type="domain" description="Ig-like" evidence="4">
    <location>
        <begin position="304"/>
        <end position="406"/>
    </location>
</feature>
<proteinExistence type="predicted"/>
<dbReference type="PRINTS" id="PR01669">
    <property type="entry name" value="TAPASIN"/>
</dbReference>
<dbReference type="InterPro" id="IPR050380">
    <property type="entry name" value="Immune_Resp_Modulators"/>
</dbReference>
<protein>
    <submittedName>
        <fullName evidence="5">Tapasin-related protein-like</fullName>
    </submittedName>
</protein>
<feature type="signal peptide" evidence="3">
    <location>
        <begin position="1"/>
        <end position="16"/>
    </location>
</feature>
<dbReference type="PANTHER" id="PTHR23411">
    <property type="entry name" value="TAPASIN"/>
    <property type="match status" value="1"/>
</dbReference>
<evidence type="ECO:0000256" key="3">
    <source>
        <dbReference type="SAM" id="SignalP"/>
    </source>
</evidence>
<dbReference type="InterPro" id="IPR007110">
    <property type="entry name" value="Ig-like_dom"/>
</dbReference>
<sequence>MFTILVFLSLVYGLEGADVVLSCSLIEEGGGMGGMMGGAMFKRTPSTLVFRDLVGNDGLSPELVTPYNPPETPNADDLIFELTCKCTEPKIPNADLLLHADCNEQEVVCEISRYVPHGAELDSLPAHFIGSVQLEGGGISLTLVLQTLHSETTQSDTQPLMQSKLNLPLSQSGTLQTEVVFVVFSRVPSIVAPIGGDVLLDCGFRQKNSVPGQDVALEWRIQHRGNGRKILDMKARETEADVGQDLFVDREGTSTEADLLVRDGNASLTLGRLKVTDEGTYICTVGSGEFQTQQIVQLHITQPPRITLSEEKLTFQDTTPQKLSCHCHRYYPLDVQVEWFSQASSEEEPVSLSKESSLSSHRQHSDGTYSLSSHLTLRPNKNPPGTVITCRVSHPALETPRDATLTVDKPEPRERSFVKLAMMFSQI</sequence>
<dbReference type="InterPro" id="IPR003599">
    <property type="entry name" value="Ig_sub"/>
</dbReference>
<evidence type="ECO:0000259" key="4">
    <source>
        <dbReference type="PROSITE" id="PS50835"/>
    </source>
</evidence>
<keyword evidence="1" id="KW-0393">Immunoglobulin domain</keyword>
<feature type="chain" id="PRO_5025376685" evidence="3">
    <location>
        <begin position="17"/>
        <end position="427"/>
    </location>
</feature>
<dbReference type="InterPro" id="IPR008056">
    <property type="entry name" value="Tapasin"/>
</dbReference>
<feature type="compositionally biased region" description="Polar residues" evidence="2">
    <location>
        <begin position="366"/>
        <end position="375"/>
    </location>
</feature>
<dbReference type="SUPFAM" id="SSF48726">
    <property type="entry name" value="Immunoglobulin"/>
    <property type="match status" value="2"/>
</dbReference>
<evidence type="ECO:0000256" key="1">
    <source>
        <dbReference type="ARBA" id="ARBA00023319"/>
    </source>
</evidence>
<dbReference type="Pfam" id="PF07654">
    <property type="entry name" value="C1-set"/>
    <property type="match status" value="1"/>
</dbReference>
<dbReference type="SMART" id="SM00409">
    <property type="entry name" value="IG"/>
    <property type="match status" value="1"/>
</dbReference>
<feature type="compositionally biased region" description="Low complexity" evidence="2">
    <location>
        <begin position="350"/>
        <end position="360"/>
    </location>
</feature>
<dbReference type="AlphaFoldDB" id="A0A671RXF9"/>
<dbReference type="Ensembl" id="ENSSANT00000093869.1">
    <property type="protein sequence ID" value="ENSSANP00000088352.1"/>
    <property type="gene ID" value="ENSSANG00000043735.1"/>
</dbReference>
<dbReference type="SMART" id="SM00407">
    <property type="entry name" value="IGc1"/>
    <property type="match status" value="1"/>
</dbReference>
<dbReference type="Gene3D" id="2.60.40.10">
    <property type="entry name" value="Immunoglobulins"/>
    <property type="match status" value="3"/>
</dbReference>
<dbReference type="PROSITE" id="PS50835">
    <property type="entry name" value="IG_LIKE"/>
    <property type="match status" value="2"/>
</dbReference>
<feature type="region of interest" description="Disordered" evidence="2">
    <location>
        <begin position="350"/>
        <end position="387"/>
    </location>
</feature>
<keyword evidence="6" id="KW-1185">Reference proteome</keyword>
<gene>
    <name evidence="5" type="primary">tapbpl</name>
</gene>
<dbReference type="InterPro" id="IPR013106">
    <property type="entry name" value="Ig_V-set"/>
</dbReference>
<feature type="domain" description="Ig-like" evidence="4">
    <location>
        <begin position="177"/>
        <end position="296"/>
    </location>
</feature>